<dbReference type="InterPro" id="IPR007138">
    <property type="entry name" value="ABM_dom"/>
</dbReference>
<sequence>MIKVVSKNQVPTENIEAFKALAAKMVEETVKEDGCIDYALFEDESNPNVLVFVETWESKAHLEAHFQAPHFKLYVPQMGELRTDKELSILKTV</sequence>
<dbReference type="Proteomes" id="UP000199208">
    <property type="component" value="Unassembled WGS sequence"/>
</dbReference>
<dbReference type="STRING" id="1120920.SAMN03080599_00999"/>
<evidence type="ECO:0000313" key="2">
    <source>
        <dbReference type="EMBL" id="SCZ77895.1"/>
    </source>
</evidence>
<dbReference type="OrthoDB" id="287932at2"/>
<dbReference type="Gene3D" id="3.30.70.100">
    <property type="match status" value="1"/>
</dbReference>
<proteinExistence type="predicted"/>
<reference evidence="2 3" key="1">
    <citation type="submission" date="2016-10" db="EMBL/GenBank/DDBJ databases">
        <authorList>
            <person name="de Groot N.N."/>
        </authorList>
    </citation>
    <scope>NUCLEOTIDE SEQUENCE [LARGE SCALE GENOMIC DNA]</scope>
    <source>
        <strain evidence="2 3">DSM 2784</strain>
    </source>
</reference>
<dbReference type="GO" id="GO:0004497">
    <property type="term" value="F:monooxygenase activity"/>
    <property type="evidence" value="ECO:0007669"/>
    <property type="project" value="UniProtKB-KW"/>
</dbReference>
<dbReference type="PANTHER" id="PTHR33336">
    <property type="entry name" value="QUINOL MONOOXYGENASE YGIN-RELATED"/>
    <property type="match status" value="1"/>
</dbReference>
<feature type="domain" description="ABM" evidence="1">
    <location>
        <begin position="2"/>
        <end position="90"/>
    </location>
</feature>
<dbReference type="PANTHER" id="PTHR33336:SF15">
    <property type="entry name" value="ABM DOMAIN-CONTAINING PROTEIN"/>
    <property type="match status" value="1"/>
</dbReference>
<organism evidence="2 3">
    <name type="scientific">Acidaminobacter hydrogenoformans DSM 2784</name>
    <dbReference type="NCBI Taxonomy" id="1120920"/>
    <lineage>
        <taxon>Bacteria</taxon>
        <taxon>Bacillati</taxon>
        <taxon>Bacillota</taxon>
        <taxon>Clostridia</taxon>
        <taxon>Peptostreptococcales</taxon>
        <taxon>Acidaminobacteraceae</taxon>
        <taxon>Acidaminobacter</taxon>
    </lineage>
</organism>
<keyword evidence="3" id="KW-1185">Reference proteome</keyword>
<gene>
    <name evidence="2" type="ORF">SAMN03080599_00999</name>
</gene>
<evidence type="ECO:0000259" key="1">
    <source>
        <dbReference type="PROSITE" id="PS51725"/>
    </source>
</evidence>
<accession>A0A1G5RUR0</accession>
<evidence type="ECO:0000313" key="3">
    <source>
        <dbReference type="Proteomes" id="UP000199208"/>
    </source>
</evidence>
<dbReference type="InterPro" id="IPR050744">
    <property type="entry name" value="AI-2_Isomerase_LsrG"/>
</dbReference>
<dbReference type="SUPFAM" id="SSF54909">
    <property type="entry name" value="Dimeric alpha+beta barrel"/>
    <property type="match status" value="1"/>
</dbReference>
<dbReference type="Pfam" id="PF03992">
    <property type="entry name" value="ABM"/>
    <property type="match status" value="1"/>
</dbReference>
<dbReference type="PROSITE" id="PS51725">
    <property type="entry name" value="ABM"/>
    <property type="match status" value="1"/>
</dbReference>
<keyword evidence="2" id="KW-0503">Monooxygenase</keyword>
<dbReference type="EMBL" id="FMWL01000003">
    <property type="protein sequence ID" value="SCZ77895.1"/>
    <property type="molecule type" value="Genomic_DNA"/>
</dbReference>
<dbReference type="RefSeq" id="WP_092589781.1">
    <property type="nucleotide sequence ID" value="NZ_FMWL01000003.1"/>
</dbReference>
<dbReference type="AlphaFoldDB" id="A0A1G5RUR0"/>
<name>A0A1G5RUR0_9FIRM</name>
<protein>
    <submittedName>
        <fullName evidence="2">Quinol monooxygenase YgiN</fullName>
    </submittedName>
</protein>
<dbReference type="InterPro" id="IPR011008">
    <property type="entry name" value="Dimeric_a/b-barrel"/>
</dbReference>
<keyword evidence="2" id="KW-0560">Oxidoreductase</keyword>